<evidence type="ECO:0000256" key="1">
    <source>
        <dbReference type="SAM" id="Phobius"/>
    </source>
</evidence>
<dbReference type="Proteomes" id="UP001596147">
    <property type="component" value="Unassembled WGS sequence"/>
</dbReference>
<keyword evidence="1" id="KW-0472">Membrane</keyword>
<feature type="transmembrane region" description="Helical" evidence="1">
    <location>
        <begin position="30"/>
        <end position="49"/>
    </location>
</feature>
<keyword evidence="1" id="KW-0812">Transmembrane</keyword>
<feature type="transmembrane region" description="Helical" evidence="1">
    <location>
        <begin position="113"/>
        <end position="133"/>
    </location>
</feature>
<evidence type="ECO:0008006" key="4">
    <source>
        <dbReference type="Google" id="ProtNLM"/>
    </source>
</evidence>
<protein>
    <recommendedName>
        <fullName evidence="4">NADH dehydrogenase subunit 4</fullName>
    </recommendedName>
</protein>
<reference evidence="3" key="1">
    <citation type="journal article" date="2019" name="Int. J. Syst. Evol. Microbiol.">
        <title>The Global Catalogue of Microorganisms (GCM) 10K type strain sequencing project: providing services to taxonomists for standard genome sequencing and annotation.</title>
        <authorList>
            <consortium name="The Broad Institute Genomics Platform"/>
            <consortium name="The Broad Institute Genome Sequencing Center for Infectious Disease"/>
            <person name="Wu L."/>
            <person name="Ma J."/>
        </authorList>
    </citation>
    <scope>NUCLEOTIDE SEQUENCE [LARGE SCALE GENOMIC DNA]</scope>
    <source>
        <strain evidence="3">CGMCC 1.12237</strain>
    </source>
</reference>
<name>A0ABW0LH33_9BACI</name>
<evidence type="ECO:0000313" key="2">
    <source>
        <dbReference type="EMBL" id="MFC5465238.1"/>
    </source>
</evidence>
<keyword evidence="1" id="KW-1133">Transmembrane helix</keyword>
<sequence length="137" mass="16127">MENFLLKIFGLVYLSMILSPIIFYLLKKRVLFIVNISVLFLYLTNWFWMIGRVGYGGMLYYSWQLLFYLSIILFFLALSILLLKHTNRMVLTLTYFIGLILVIILKVDTHQLVIFATSSTFLAFIVAFIFSLFHKLC</sequence>
<dbReference type="EMBL" id="JBHSMC010000014">
    <property type="protein sequence ID" value="MFC5465238.1"/>
    <property type="molecule type" value="Genomic_DNA"/>
</dbReference>
<keyword evidence="3" id="KW-1185">Reference proteome</keyword>
<comment type="caution">
    <text evidence="2">The sequence shown here is derived from an EMBL/GenBank/DDBJ whole genome shotgun (WGS) entry which is preliminary data.</text>
</comment>
<proteinExistence type="predicted"/>
<organism evidence="2 3">
    <name type="scientific">Lederbergia graminis</name>
    <dbReference type="NCBI Taxonomy" id="735518"/>
    <lineage>
        <taxon>Bacteria</taxon>
        <taxon>Bacillati</taxon>
        <taxon>Bacillota</taxon>
        <taxon>Bacilli</taxon>
        <taxon>Bacillales</taxon>
        <taxon>Bacillaceae</taxon>
        <taxon>Lederbergia</taxon>
    </lineage>
</organism>
<feature type="transmembrane region" description="Helical" evidence="1">
    <location>
        <begin position="90"/>
        <end position="107"/>
    </location>
</feature>
<evidence type="ECO:0000313" key="3">
    <source>
        <dbReference type="Proteomes" id="UP001596147"/>
    </source>
</evidence>
<feature type="transmembrane region" description="Helical" evidence="1">
    <location>
        <begin position="6"/>
        <end position="25"/>
    </location>
</feature>
<feature type="transmembrane region" description="Helical" evidence="1">
    <location>
        <begin position="61"/>
        <end position="83"/>
    </location>
</feature>
<accession>A0ABW0LH33</accession>
<gene>
    <name evidence="2" type="ORF">ACFPM4_10810</name>
</gene>
<dbReference type="RefSeq" id="WP_382351296.1">
    <property type="nucleotide sequence ID" value="NZ_JBHSMC010000014.1"/>
</dbReference>